<keyword evidence="2" id="KW-0808">Transferase</keyword>
<dbReference type="EMBL" id="CP006912">
    <property type="protein sequence ID" value="AHB48521.1"/>
    <property type="molecule type" value="Genomic_DNA"/>
</dbReference>
<dbReference type="GO" id="GO:0032259">
    <property type="term" value="P:methylation"/>
    <property type="evidence" value="ECO:0007669"/>
    <property type="project" value="UniProtKB-KW"/>
</dbReference>
<dbReference type="OrthoDB" id="9806473at2"/>
<evidence type="ECO:0000259" key="1">
    <source>
        <dbReference type="Pfam" id="PF06983"/>
    </source>
</evidence>
<keyword evidence="2" id="KW-0830">Ubiquinone</keyword>
<dbReference type="Proteomes" id="UP000018542">
    <property type="component" value="Chromosome"/>
</dbReference>
<dbReference type="InterPro" id="IPR029068">
    <property type="entry name" value="Glyas_Bleomycin-R_OHBP_Dase"/>
</dbReference>
<dbReference type="SUPFAM" id="SSF54593">
    <property type="entry name" value="Glyoxalase/Bleomycin resistance protein/Dihydroxybiphenyl dioxygenase"/>
    <property type="match status" value="1"/>
</dbReference>
<dbReference type="InterPro" id="IPR028973">
    <property type="entry name" value="PhnB-like"/>
</dbReference>
<dbReference type="Gene3D" id="3.10.180.10">
    <property type="entry name" value="2,3-Dihydroxybiphenyl 1,2-Dioxygenase, domain 1"/>
    <property type="match status" value="1"/>
</dbReference>
<name>V5SCA8_9HYPH</name>
<sequence length="159" mass="17406">MPMFQKITPYFWFDDNAEEAANFYVSLFDDARITSVSRYGKGAPLPEGTALVVGFELFGQQFAALNGGPTFKLSEAASLFVGCDTQAEIDRLWSALSEDGTAQPCGWVKDRFGLSWQINWSGVPDVMARGTAAQQAGMMSAMMQMQKVDLAALERAVKI</sequence>
<dbReference type="PIRSF" id="PIRSF021700">
    <property type="entry name" value="3_dmu_93_MTrfase"/>
    <property type="match status" value="1"/>
</dbReference>
<evidence type="ECO:0000313" key="2">
    <source>
        <dbReference type="EMBL" id="AHB48521.1"/>
    </source>
</evidence>
<protein>
    <submittedName>
        <fullName evidence="2">3-demethylubiquinone-9 3-methyltransferase</fullName>
    </submittedName>
</protein>
<keyword evidence="2" id="KW-0489">Methyltransferase</keyword>
<gene>
    <name evidence="2" type="ORF">W911_09150</name>
</gene>
<dbReference type="Pfam" id="PF06983">
    <property type="entry name" value="3-dmu-9_3-mt"/>
    <property type="match status" value="1"/>
</dbReference>
<proteinExistence type="predicted"/>
<keyword evidence="3" id="KW-1185">Reference proteome</keyword>
<dbReference type="PANTHER" id="PTHR33990">
    <property type="entry name" value="PROTEIN YJDN-RELATED"/>
    <property type="match status" value="1"/>
</dbReference>
<dbReference type="GO" id="GO:0008168">
    <property type="term" value="F:methyltransferase activity"/>
    <property type="evidence" value="ECO:0007669"/>
    <property type="project" value="UniProtKB-KW"/>
</dbReference>
<reference evidence="2 3" key="1">
    <citation type="journal article" date="2014" name="Genome Announc.">
        <title>Complete Genome Sequence of Hyphomicrobium nitrativorans Strain NL23, a Denitrifying Bacterium Isolated from Biofilm of a Methanol-Fed Denitrification System Treating Seawater at the Montreal Biodome.</title>
        <authorList>
            <person name="Martineau C."/>
            <person name="Villeneuve C."/>
            <person name="Mauffrey F."/>
            <person name="Villemur R."/>
        </authorList>
    </citation>
    <scope>NUCLEOTIDE SEQUENCE [LARGE SCALE GENOMIC DNA]</scope>
    <source>
        <strain evidence="2">NL23</strain>
    </source>
</reference>
<evidence type="ECO:0000313" key="3">
    <source>
        <dbReference type="Proteomes" id="UP000018542"/>
    </source>
</evidence>
<dbReference type="AlphaFoldDB" id="V5SCA8"/>
<dbReference type="InterPro" id="IPR009725">
    <property type="entry name" value="3_dmu_93_MTrfase"/>
</dbReference>
<dbReference type="CDD" id="cd06588">
    <property type="entry name" value="PhnB_like"/>
    <property type="match status" value="1"/>
</dbReference>
<accession>V5SCA8</accession>
<feature type="domain" description="PhnB-like" evidence="1">
    <location>
        <begin position="5"/>
        <end position="118"/>
    </location>
</feature>
<dbReference type="STRING" id="1029756.W911_09150"/>
<organism evidence="2 3">
    <name type="scientific">Hyphomicrobium nitrativorans NL23</name>
    <dbReference type="NCBI Taxonomy" id="1029756"/>
    <lineage>
        <taxon>Bacteria</taxon>
        <taxon>Pseudomonadati</taxon>
        <taxon>Pseudomonadota</taxon>
        <taxon>Alphaproteobacteria</taxon>
        <taxon>Hyphomicrobiales</taxon>
        <taxon>Hyphomicrobiaceae</taxon>
        <taxon>Hyphomicrobium</taxon>
    </lineage>
</organism>
<dbReference type="HOGENOM" id="CLU_046006_22_1_5"/>
<dbReference type="PATRIC" id="fig|1029756.8.peg.1905"/>
<dbReference type="KEGG" id="hni:W911_09150"/>